<keyword evidence="3" id="KW-1185">Reference proteome</keyword>
<feature type="region of interest" description="Disordered" evidence="1">
    <location>
        <begin position="105"/>
        <end position="154"/>
    </location>
</feature>
<feature type="compositionally biased region" description="Low complexity" evidence="1">
    <location>
        <begin position="41"/>
        <end position="54"/>
    </location>
</feature>
<protein>
    <submittedName>
        <fullName evidence="2">Uncharacterized protein</fullName>
    </submittedName>
</protein>
<proteinExistence type="predicted"/>
<comment type="caution">
    <text evidence="2">The sequence shown here is derived from an EMBL/GenBank/DDBJ whole genome shotgun (WGS) entry which is preliminary data.</text>
</comment>
<evidence type="ECO:0000256" key="1">
    <source>
        <dbReference type="SAM" id="MobiDB-lite"/>
    </source>
</evidence>
<reference evidence="2" key="1">
    <citation type="journal article" date="2022" name="Int. J. Mol. Sci.">
        <title>Draft Genome of Tanacetum Coccineum: Genomic Comparison of Closely Related Tanacetum-Family Plants.</title>
        <authorList>
            <person name="Yamashiro T."/>
            <person name="Shiraishi A."/>
            <person name="Nakayama K."/>
            <person name="Satake H."/>
        </authorList>
    </citation>
    <scope>NUCLEOTIDE SEQUENCE</scope>
</reference>
<evidence type="ECO:0000313" key="2">
    <source>
        <dbReference type="EMBL" id="GJT47216.1"/>
    </source>
</evidence>
<dbReference type="EMBL" id="BQNB010016049">
    <property type="protein sequence ID" value="GJT47216.1"/>
    <property type="molecule type" value="Genomic_DNA"/>
</dbReference>
<organism evidence="2 3">
    <name type="scientific">Tanacetum coccineum</name>
    <dbReference type="NCBI Taxonomy" id="301880"/>
    <lineage>
        <taxon>Eukaryota</taxon>
        <taxon>Viridiplantae</taxon>
        <taxon>Streptophyta</taxon>
        <taxon>Embryophyta</taxon>
        <taxon>Tracheophyta</taxon>
        <taxon>Spermatophyta</taxon>
        <taxon>Magnoliopsida</taxon>
        <taxon>eudicotyledons</taxon>
        <taxon>Gunneridae</taxon>
        <taxon>Pentapetalae</taxon>
        <taxon>asterids</taxon>
        <taxon>campanulids</taxon>
        <taxon>Asterales</taxon>
        <taxon>Asteraceae</taxon>
        <taxon>Asteroideae</taxon>
        <taxon>Anthemideae</taxon>
        <taxon>Anthemidinae</taxon>
        <taxon>Tanacetum</taxon>
    </lineage>
</organism>
<feature type="compositionally biased region" description="Low complexity" evidence="1">
    <location>
        <begin position="80"/>
        <end position="89"/>
    </location>
</feature>
<dbReference type="PANTHER" id="PTHR34466">
    <property type="entry name" value="OS11G0129800 PROTEIN"/>
    <property type="match status" value="1"/>
</dbReference>
<feature type="region of interest" description="Disordered" evidence="1">
    <location>
        <begin position="163"/>
        <end position="182"/>
    </location>
</feature>
<name>A0ABQ5E8P6_9ASTR</name>
<accession>A0ABQ5E8P6</accession>
<reference evidence="2" key="2">
    <citation type="submission" date="2022-01" db="EMBL/GenBank/DDBJ databases">
        <authorList>
            <person name="Yamashiro T."/>
            <person name="Shiraishi A."/>
            <person name="Satake H."/>
            <person name="Nakayama K."/>
        </authorList>
    </citation>
    <scope>NUCLEOTIDE SEQUENCE</scope>
</reference>
<dbReference type="Proteomes" id="UP001151760">
    <property type="component" value="Unassembled WGS sequence"/>
</dbReference>
<sequence length="371" mass="40660">MATAAFKSNSKRSSNDKASSPKSNPNNKPENPKQKQRLRRSLSVSAVSRTTTTTCEEEFLNKRDNPLYWGSPEEADNKKNNNNTSEESKVVVVLQNVGQRGRSVVRNSGGQMEIGRRGRSVSRPRFPQSEAEQESRTEITYGGTSGSSSTGKLPVLGVKSFDRRSAHPSRHPSVGSSFDSQVSNWEDGISTSSLSEAEEKTIKAVYEQMKSLEGDNSRKDTTSSEIYETVRSEVRRAIADIQDDLQDAGGPFLPLVEPEAVSLPLVGVGLSSSQPPYTVEDGIGTHNPWKTVLGVTLLYAIRRNTSATLVSTEVTDASKLVKPGAVGLVLGIRREYAKELEEGKLVMFKAFLEFRTGQTGHSCRIFEIQEN</sequence>
<feature type="compositionally biased region" description="Low complexity" evidence="1">
    <location>
        <begin position="16"/>
        <end position="29"/>
    </location>
</feature>
<evidence type="ECO:0000313" key="3">
    <source>
        <dbReference type="Proteomes" id="UP001151760"/>
    </source>
</evidence>
<feature type="region of interest" description="Disordered" evidence="1">
    <location>
        <begin position="1"/>
        <end position="89"/>
    </location>
</feature>
<feature type="compositionally biased region" description="Polar residues" evidence="1">
    <location>
        <begin position="1"/>
        <end position="12"/>
    </location>
</feature>
<dbReference type="PANTHER" id="PTHR34466:SF3">
    <property type="entry name" value="OS11G0129800 PROTEIN"/>
    <property type="match status" value="1"/>
</dbReference>
<gene>
    <name evidence="2" type="ORF">Tco_0955931</name>
</gene>